<evidence type="ECO:0000259" key="2">
    <source>
        <dbReference type="SMART" id="SM00834"/>
    </source>
</evidence>
<protein>
    <recommendedName>
        <fullName evidence="2">Putative regulatory protein FmdB zinc ribbon domain-containing protein</fullName>
    </recommendedName>
</protein>
<dbReference type="Pfam" id="PF09723">
    <property type="entry name" value="Zn_ribbon_8"/>
    <property type="match status" value="1"/>
</dbReference>
<feature type="region of interest" description="Disordered" evidence="1">
    <location>
        <begin position="69"/>
        <end position="88"/>
    </location>
</feature>
<name>A0A381NMK9_9ZZZZ</name>
<dbReference type="SMART" id="SM00834">
    <property type="entry name" value="CxxC_CXXC_SSSS"/>
    <property type="match status" value="1"/>
</dbReference>
<dbReference type="InterPro" id="IPR013429">
    <property type="entry name" value="Regulatory_FmdB_Zinc_ribbon"/>
</dbReference>
<organism evidence="3">
    <name type="scientific">marine metagenome</name>
    <dbReference type="NCBI Taxonomy" id="408172"/>
    <lineage>
        <taxon>unclassified sequences</taxon>
        <taxon>metagenomes</taxon>
        <taxon>ecological metagenomes</taxon>
    </lineage>
</organism>
<feature type="compositionally biased region" description="Polar residues" evidence="1">
    <location>
        <begin position="119"/>
        <end position="129"/>
    </location>
</feature>
<dbReference type="NCBIfam" id="TIGR02605">
    <property type="entry name" value="CxxC_CxxC_SSSS"/>
    <property type="match status" value="1"/>
</dbReference>
<accession>A0A381NMK9</accession>
<sequence length="129" mass="14183">MPIYEYKCNNCKKTSSIFFRSIKSADTESVKCQHCASSSLKQLISKPGRIQSKGEPSVGALRAVDPRKTVESMSRQYDNAGIDPGRGFDEVARQAAAGKSPETLKEVIKEARKNEPKESSQSSKGKNKE</sequence>
<feature type="compositionally biased region" description="Basic and acidic residues" evidence="1">
    <location>
        <begin position="102"/>
        <end position="118"/>
    </location>
</feature>
<dbReference type="EMBL" id="UINC01000465">
    <property type="protein sequence ID" value="SUZ55842.1"/>
    <property type="molecule type" value="Genomic_DNA"/>
</dbReference>
<feature type="region of interest" description="Disordered" evidence="1">
    <location>
        <begin position="93"/>
        <end position="129"/>
    </location>
</feature>
<proteinExistence type="predicted"/>
<dbReference type="AlphaFoldDB" id="A0A381NMK9"/>
<evidence type="ECO:0000313" key="3">
    <source>
        <dbReference type="EMBL" id="SUZ55842.1"/>
    </source>
</evidence>
<evidence type="ECO:0000256" key="1">
    <source>
        <dbReference type="SAM" id="MobiDB-lite"/>
    </source>
</evidence>
<reference evidence="3" key="1">
    <citation type="submission" date="2018-05" db="EMBL/GenBank/DDBJ databases">
        <authorList>
            <person name="Lanie J.A."/>
            <person name="Ng W.-L."/>
            <person name="Kazmierczak K.M."/>
            <person name="Andrzejewski T.M."/>
            <person name="Davidsen T.M."/>
            <person name="Wayne K.J."/>
            <person name="Tettelin H."/>
            <person name="Glass J.I."/>
            <person name="Rusch D."/>
            <person name="Podicherti R."/>
            <person name="Tsui H.-C.T."/>
            <person name="Winkler M.E."/>
        </authorList>
    </citation>
    <scope>NUCLEOTIDE SEQUENCE</scope>
</reference>
<gene>
    <name evidence="3" type="ORF">METZ01_LOCUS8696</name>
</gene>
<feature type="domain" description="Putative regulatory protein FmdB zinc ribbon" evidence="2">
    <location>
        <begin position="1"/>
        <end position="45"/>
    </location>
</feature>